<evidence type="ECO:0000313" key="2">
    <source>
        <dbReference type="EMBL" id="KEI15786.1"/>
    </source>
</evidence>
<evidence type="ECO:0000313" key="3">
    <source>
        <dbReference type="Proteomes" id="UP000027937"/>
    </source>
</evidence>
<reference evidence="2 3" key="1">
    <citation type="submission" date="2014-02" db="EMBL/GenBank/DDBJ databases">
        <title>Plasmidome dynamics in the species complex Clostridium novyi sensu lato converts strains of independent lineages into distinctly different pathogens.</title>
        <authorList>
            <person name="Skarin H."/>
            <person name="Segerman B."/>
        </authorList>
    </citation>
    <scope>NUCLEOTIDE SEQUENCE [LARGE SCALE GENOMIC DNA]</scope>
    <source>
        <strain evidence="2 3">NCTC 9693</strain>
    </source>
</reference>
<gene>
    <name evidence="2" type="ORF">Z960_11640</name>
</gene>
<dbReference type="EMBL" id="JENX01000090">
    <property type="protein sequence ID" value="KEI15786.1"/>
    <property type="molecule type" value="Genomic_DNA"/>
</dbReference>
<keyword evidence="1" id="KW-0175">Coiled coil</keyword>
<comment type="caution">
    <text evidence="2">The sequence shown here is derived from an EMBL/GenBank/DDBJ whole genome shotgun (WGS) entry which is preliminary data.</text>
</comment>
<feature type="coiled-coil region" evidence="1">
    <location>
        <begin position="3"/>
        <end position="30"/>
    </location>
</feature>
<organism evidence="2 3">
    <name type="scientific">Clostridium haemolyticum NCTC 9693</name>
    <dbReference type="NCBI Taxonomy" id="1443114"/>
    <lineage>
        <taxon>Bacteria</taxon>
        <taxon>Bacillati</taxon>
        <taxon>Bacillota</taxon>
        <taxon>Clostridia</taxon>
        <taxon>Eubacteriales</taxon>
        <taxon>Clostridiaceae</taxon>
        <taxon>Clostridium</taxon>
    </lineage>
</organism>
<evidence type="ECO:0000256" key="1">
    <source>
        <dbReference type="SAM" id="Coils"/>
    </source>
</evidence>
<dbReference type="RefSeq" id="WP_039229770.1">
    <property type="nucleotide sequence ID" value="NZ_JENX01000090.1"/>
</dbReference>
<accession>A0ABR4TDC7</accession>
<keyword evidence="3" id="KW-1185">Reference proteome</keyword>
<dbReference type="Proteomes" id="UP000027937">
    <property type="component" value="Unassembled WGS sequence"/>
</dbReference>
<protein>
    <recommendedName>
        <fullName evidence="4">Phage protein</fullName>
    </recommendedName>
</protein>
<name>A0ABR4TDC7_CLOHA</name>
<proteinExistence type="predicted"/>
<evidence type="ECO:0008006" key="4">
    <source>
        <dbReference type="Google" id="ProtNLM"/>
    </source>
</evidence>
<sequence>MENEELLKRLEELVEENKSLKMRNIELTKKVGELKNWTSLRDGVIIPRLEERYGHVGCMATQITNPISQIIKELLDINKLAEINENNYERAKEIAIELVGIICRYEWISLNRAQKGWEKFKFRR</sequence>